<dbReference type="InterPro" id="IPR006978">
    <property type="entry name" value="Nre_N"/>
</dbReference>
<dbReference type="STRING" id="444157.Tneu_1209"/>
<protein>
    <recommendedName>
        <fullName evidence="1">DNA repair protein</fullName>
    </recommendedName>
</protein>
<dbReference type="Proteomes" id="UP000001694">
    <property type="component" value="Chromosome"/>
</dbReference>
<evidence type="ECO:0000256" key="1">
    <source>
        <dbReference type="HAMAP-Rule" id="MF_02096"/>
    </source>
</evidence>
<dbReference type="PANTHER" id="PTHR38136">
    <property type="entry name" value="DNA REPAIR PROTEIN"/>
    <property type="match status" value="1"/>
</dbReference>
<comment type="similarity">
    <text evidence="1">Belongs to the Nre family.</text>
</comment>
<dbReference type="AlphaFoldDB" id="B1Y8Q7"/>
<dbReference type="HOGENOM" id="CLU_039703_0_0_2"/>
<dbReference type="InterPro" id="IPR033167">
    <property type="entry name" value="Nre"/>
</dbReference>
<dbReference type="HAMAP" id="MF_02096">
    <property type="entry name" value="Nre"/>
    <property type="match status" value="1"/>
</dbReference>
<proteinExistence type="inferred from homology"/>
<dbReference type="eggNOG" id="arCOG04269">
    <property type="taxonomic scope" value="Archaea"/>
</dbReference>
<feature type="domain" description="Archaeal Nre N-terminal" evidence="2">
    <location>
        <begin position="13"/>
        <end position="273"/>
    </location>
</feature>
<accession>B1Y8Q7</accession>
<evidence type="ECO:0000313" key="5">
    <source>
        <dbReference type="Proteomes" id="UP000001694"/>
    </source>
</evidence>
<dbReference type="EMBL" id="CP001014">
    <property type="protein sequence ID" value="ACB40136.1"/>
    <property type="molecule type" value="Genomic_DNA"/>
</dbReference>
<comment type="caution">
    <text evidence="1">Lacks conserved residue(s) required for the propagation of feature annotation.</text>
</comment>
<keyword evidence="5" id="KW-1185">Reference proteome</keyword>
<keyword evidence="1" id="KW-0234">DNA repair</keyword>
<evidence type="ECO:0000259" key="3">
    <source>
        <dbReference type="Pfam" id="PF04895"/>
    </source>
</evidence>
<dbReference type="Pfam" id="PF04894">
    <property type="entry name" value="Nre_N"/>
    <property type="match status" value="1"/>
</dbReference>
<evidence type="ECO:0000259" key="2">
    <source>
        <dbReference type="Pfam" id="PF04894"/>
    </source>
</evidence>
<dbReference type="InterPro" id="IPR006979">
    <property type="entry name" value="Nre_C"/>
</dbReference>
<organism evidence="4 5">
    <name type="scientific">Pyrobaculum neutrophilum (strain DSM 2338 / JCM 9278 / NBRC 100436 / V24Sta)</name>
    <name type="common">Thermoproteus neutrophilus</name>
    <dbReference type="NCBI Taxonomy" id="444157"/>
    <lineage>
        <taxon>Archaea</taxon>
        <taxon>Thermoproteota</taxon>
        <taxon>Thermoprotei</taxon>
        <taxon>Thermoproteales</taxon>
        <taxon>Thermoproteaceae</taxon>
        <taxon>Pyrobaculum</taxon>
    </lineage>
</organism>
<feature type="domain" description="Archaeal Nre C-terminal" evidence="3">
    <location>
        <begin position="290"/>
        <end position="344"/>
    </location>
</feature>
<keyword evidence="1" id="KW-0227">DNA damage</keyword>
<comment type="function">
    <text evidence="1">Involved in DNA damage repair.</text>
</comment>
<dbReference type="GO" id="GO:0006281">
    <property type="term" value="P:DNA repair"/>
    <property type="evidence" value="ECO:0007669"/>
    <property type="project" value="UniProtKB-UniRule"/>
</dbReference>
<dbReference type="PANTHER" id="PTHR38136:SF3">
    <property type="entry name" value="DNA REPAIR PROTEIN"/>
    <property type="match status" value="1"/>
</dbReference>
<dbReference type="Pfam" id="PF04895">
    <property type="entry name" value="Nre_C"/>
    <property type="match status" value="1"/>
</dbReference>
<name>B1Y8Q7_PYRNV</name>
<dbReference type="KEGG" id="tne:Tneu_1209"/>
<evidence type="ECO:0000313" key="4">
    <source>
        <dbReference type="EMBL" id="ACB40136.1"/>
    </source>
</evidence>
<reference evidence="4" key="1">
    <citation type="submission" date="2008-03" db="EMBL/GenBank/DDBJ databases">
        <title>Complete sequence of Thermoproteus neutrophilus V24Sta.</title>
        <authorList>
            <consortium name="US DOE Joint Genome Institute"/>
            <person name="Copeland A."/>
            <person name="Lucas S."/>
            <person name="Lapidus A."/>
            <person name="Glavina del Rio T."/>
            <person name="Dalin E."/>
            <person name="Tice H."/>
            <person name="Bruce D."/>
            <person name="Goodwin L."/>
            <person name="Pitluck S."/>
            <person name="Sims D."/>
            <person name="Brettin T."/>
            <person name="Detter J.C."/>
            <person name="Han C."/>
            <person name="Kuske C.R."/>
            <person name="Schmutz J."/>
            <person name="Larimer F."/>
            <person name="Land M."/>
            <person name="Hauser L."/>
            <person name="Kyrpides N."/>
            <person name="Mikhailova N."/>
            <person name="Biddle J.F."/>
            <person name="Zhang Z."/>
            <person name="Fitz-Gibbon S.T."/>
            <person name="Lowe T.M."/>
            <person name="Saltikov C."/>
            <person name="House C.H."/>
            <person name="Richardson P."/>
        </authorList>
    </citation>
    <scope>NUCLEOTIDE SEQUENCE [LARGE SCALE GENOMIC DNA]</scope>
    <source>
        <strain evidence="4">V24Sta</strain>
    </source>
</reference>
<dbReference type="OrthoDB" id="6609at2157"/>
<sequence length="378" mass="42489">MSICVKCGGRKLLCGLRRCPIEDRVAAFKIALRRSWGLEVFGSTPPAAVVGEAGWPAVSVYFGEPPDVFGEEARFYDDPTSMWGLPLEEIARRRSYMAFGVKRAKSPWELGELPYVYISAKPVDVEMRFAKAPLPQIRFDLFEKPMGPRAPLERARVVENPSVPPPLDRLIWDDVSASEAAVELYARGVDIYTIQRAFSLGLLGARHRRRLVPSRWGITAVDVAVGNWLAGRVRTLPEVGGILYGYGEYLDNRYLVAVVPGPLRFVYLERWQSGGEVAEILVKEDVRGARSAMDGGFEAARVALLEKLASMGRRGSVAVVRWIGEGYYVSVGNWQIRETVRRIQLRPMDEEYRRYVERVGRDPLDLLPRGRALTDFLS</sequence>
<gene>
    <name evidence="4" type="ordered locus">Tneu_1209</name>
</gene>
<dbReference type="GeneID" id="6166227"/>
<dbReference type="RefSeq" id="WP_012350555.1">
    <property type="nucleotide sequence ID" value="NC_010525.1"/>
</dbReference>